<dbReference type="InterPro" id="IPR011766">
    <property type="entry name" value="TPP_enzyme_TPP-bd"/>
</dbReference>
<dbReference type="FunFam" id="3.40.50.1220:FF:000006">
    <property type="entry name" value="2-hydroxyacyl-CoA lyase 1"/>
    <property type="match status" value="1"/>
</dbReference>
<feature type="domain" description="Thiamine pyrophosphate enzyme central" evidence="13">
    <location>
        <begin position="289"/>
        <end position="417"/>
    </location>
</feature>
<dbReference type="InterPro" id="IPR012001">
    <property type="entry name" value="Thiamin_PyroP_enz_TPP-bd_dom"/>
</dbReference>
<proteinExistence type="inferred from homology"/>
<dbReference type="PANTHER" id="PTHR43710">
    <property type="entry name" value="2-HYDROXYACYL-COA LYASE"/>
    <property type="match status" value="1"/>
</dbReference>
<evidence type="ECO:0000256" key="2">
    <source>
        <dbReference type="ARBA" id="ARBA00007812"/>
    </source>
</evidence>
<dbReference type="SUPFAM" id="SSF52518">
    <property type="entry name" value="Thiamin diphosphate-binding fold (THDP-binding)"/>
    <property type="match status" value="2"/>
</dbReference>
<dbReference type="GO" id="GO:0106359">
    <property type="term" value="F:2-hydroxyacyl-CoA lyase activity"/>
    <property type="evidence" value="ECO:0007669"/>
    <property type="project" value="UniProtKB-EC"/>
</dbReference>
<comment type="catalytic activity">
    <reaction evidence="10">
        <text>2-hydroxyoctadecanoyl-CoA = heptadecanal + formyl-CoA</text>
        <dbReference type="Rhea" id="RHEA:55196"/>
        <dbReference type="ChEBI" id="CHEBI:57376"/>
        <dbReference type="ChEBI" id="CHEBI:74116"/>
        <dbReference type="ChEBI" id="CHEBI:138631"/>
    </reaction>
    <physiologicalReaction direction="left-to-right" evidence="10">
        <dbReference type="Rhea" id="RHEA:55197"/>
    </physiologicalReaction>
</comment>
<dbReference type="SUPFAM" id="SSF52467">
    <property type="entry name" value="DHS-like NAD/FAD-binding domain"/>
    <property type="match status" value="1"/>
</dbReference>
<evidence type="ECO:0000256" key="3">
    <source>
        <dbReference type="ARBA" id="ARBA00022723"/>
    </source>
</evidence>
<evidence type="ECO:0000256" key="6">
    <source>
        <dbReference type="ARBA" id="ARBA00023239"/>
    </source>
</evidence>
<comment type="catalytic activity">
    <reaction evidence="7">
        <text>a 2-hydroxy-3-methyl fatty acyl-CoA = a 2-methyl-branched fatty aldehyde + formyl-CoA</text>
        <dbReference type="Rhea" id="RHEA:25375"/>
        <dbReference type="ChEBI" id="CHEBI:49188"/>
        <dbReference type="ChEBI" id="CHEBI:57376"/>
        <dbReference type="ChEBI" id="CHEBI:58783"/>
        <dbReference type="EC" id="4.1.2.63"/>
    </reaction>
    <physiologicalReaction direction="left-to-right" evidence="7">
        <dbReference type="Rhea" id="RHEA:25376"/>
    </physiologicalReaction>
</comment>
<keyword evidence="5 11" id="KW-0786">Thiamine pyrophosphate</keyword>
<organism evidence="16 17">
    <name type="scientific">Panagrellus redivivus</name>
    <name type="common">Microworm</name>
    <dbReference type="NCBI Taxonomy" id="6233"/>
    <lineage>
        <taxon>Eukaryota</taxon>
        <taxon>Metazoa</taxon>
        <taxon>Ecdysozoa</taxon>
        <taxon>Nematoda</taxon>
        <taxon>Chromadorea</taxon>
        <taxon>Rhabditida</taxon>
        <taxon>Tylenchina</taxon>
        <taxon>Panagrolaimomorpha</taxon>
        <taxon>Panagrolaimoidea</taxon>
        <taxon>Panagrolaimidae</taxon>
        <taxon>Panagrellus</taxon>
    </lineage>
</organism>
<evidence type="ECO:0000256" key="10">
    <source>
        <dbReference type="ARBA" id="ARBA00048738"/>
    </source>
</evidence>
<evidence type="ECO:0000256" key="5">
    <source>
        <dbReference type="ARBA" id="ARBA00023052"/>
    </source>
</evidence>
<evidence type="ECO:0000313" key="17">
    <source>
        <dbReference type="WBParaSite" id="Pan_g9626.t1"/>
    </source>
</evidence>
<dbReference type="WBParaSite" id="Pan_g9626.t1">
    <property type="protein sequence ID" value="Pan_g9626.t1"/>
    <property type="gene ID" value="Pan_g9626"/>
</dbReference>
<keyword evidence="16" id="KW-1185">Reference proteome</keyword>
<keyword evidence="3" id="KW-0479">Metal-binding</keyword>
<comment type="similarity">
    <text evidence="2 11">Belongs to the TPP enzyme family.</text>
</comment>
<protein>
    <recommendedName>
        <fullName evidence="9">2-hydroxyacyl-CoA lyase</fullName>
        <ecNumber evidence="9">4.1.2.63</ecNumber>
    </recommendedName>
</protein>
<dbReference type="InterPro" id="IPR045025">
    <property type="entry name" value="HACL1-like"/>
</dbReference>
<keyword evidence="12" id="KW-0812">Transmembrane</keyword>
<accession>A0A7E4WDL0</accession>
<dbReference type="Pfam" id="PF02776">
    <property type="entry name" value="TPP_enzyme_N"/>
    <property type="match status" value="1"/>
</dbReference>
<dbReference type="Pfam" id="PF02775">
    <property type="entry name" value="TPP_enzyme_C"/>
    <property type="match status" value="1"/>
</dbReference>
<keyword evidence="12" id="KW-1133">Transmembrane helix</keyword>
<dbReference type="PANTHER" id="PTHR43710:SF2">
    <property type="entry name" value="2-HYDROXYACYL-COA LYASE 1"/>
    <property type="match status" value="1"/>
</dbReference>
<name>A0A7E4WDL0_PANRE</name>
<comment type="cofactor">
    <cofactor evidence="1">
        <name>thiamine diphosphate</name>
        <dbReference type="ChEBI" id="CHEBI:58937"/>
    </cofactor>
</comment>
<comment type="catalytic activity">
    <reaction evidence="8">
        <text>an (R)-2-hydroxy-long-chain-fatty acyl-CoA = a long-chain fatty aldehyde + formyl-CoA</text>
        <dbReference type="Rhea" id="RHEA:67444"/>
        <dbReference type="ChEBI" id="CHEBI:17176"/>
        <dbReference type="ChEBI" id="CHEBI:57376"/>
        <dbReference type="ChEBI" id="CHEBI:170012"/>
        <dbReference type="EC" id="4.1.2.63"/>
    </reaction>
    <physiologicalReaction direction="left-to-right" evidence="8">
        <dbReference type="Rhea" id="RHEA:67445"/>
    </physiologicalReaction>
</comment>
<evidence type="ECO:0000313" key="16">
    <source>
        <dbReference type="Proteomes" id="UP000492821"/>
    </source>
</evidence>
<dbReference type="Proteomes" id="UP000492821">
    <property type="component" value="Unassembled WGS sequence"/>
</dbReference>
<keyword evidence="4" id="KW-0460">Magnesium</keyword>
<evidence type="ECO:0000256" key="7">
    <source>
        <dbReference type="ARBA" id="ARBA00044451"/>
    </source>
</evidence>
<dbReference type="InterPro" id="IPR029061">
    <property type="entry name" value="THDP-binding"/>
</dbReference>
<feature type="domain" description="Thiamine pyrophosphate enzyme N-terminal TPP-binding" evidence="15">
    <location>
        <begin position="100"/>
        <end position="209"/>
    </location>
</feature>
<dbReference type="CDD" id="cd02004">
    <property type="entry name" value="TPP_BZL_OCoD_HPCL"/>
    <property type="match status" value="1"/>
</dbReference>
<evidence type="ECO:0000256" key="11">
    <source>
        <dbReference type="RuleBase" id="RU362132"/>
    </source>
</evidence>
<feature type="transmembrane region" description="Helical" evidence="12">
    <location>
        <begin position="506"/>
        <end position="526"/>
    </location>
</feature>
<dbReference type="CDD" id="cd07035">
    <property type="entry name" value="TPP_PYR_POX_like"/>
    <property type="match status" value="1"/>
</dbReference>
<evidence type="ECO:0000259" key="13">
    <source>
        <dbReference type="Pfam" id="PF00205"/>
    </source>
</evidence>
<reference evidence="16" key="1">
    <citation type="journal article" date="2013" name="Genetics">
        <title>The draft genome and transcriptome of Panagrellus redivivus are shaped by the harsh demands of a free-living lifestyle.</title>
        <authorList>
            <person name="Srinivasan J."/>
            <person name="Dillman A.R."/>
            <person name="Macchietto M.G."/>
            <person name="Heikkinen L."/>
            <person name="Lakso M."/>
            <person name="Fracchia K.M."/>
            <person name="Antoshechkin I."/>
            <person name="Mortazavi A."/>
            <person name="Wong G."/>
            <person name="Sternberg P.W."/>
        </authorList>
    </citation>
    <scope>NUCLEOTIDE SEQUENCE [LARGE SCALE GENOMIC DNA]</scope>
    <source>
        <strain evidence="16">MT8872</strain>
    </source>
</reference>
<keyword evidence="12" id="KW-0472">Membrane</keyword>
<reference evidence="17" key="2">
    <citation type="submission" date="2020-10" db="UniProtKB">
        <authorList>
            <consortium name="WormBaseParasite"/>
        </authorList>
    </citation>
    <scope>IDENTIFICATION</scope>
</reference>
<dbReference type="InterPro" id="IPR029035">
    <property type="entry name" value="DHS-like_NAD/FAD-binding_dom"/>
</dbReference>
<evidence type="ECO:0000256" key="12">
    <source>
        <dbReference type="SAM" id="Phobius"/>
    </source>
</evidence>
<dbReference type="AlphaFoldDB" id="A0A7E4WDL0"/>
<dbReference type="Pfam" id="PF00205">
    <property type="entry name" value="TPP_enzyme_M"/>
    <property type="match status" value="1"/>
</dbReference>
<dbReference type="Gene3D" id="3.40.50.970">
    <property type="match status" value="2"/>
</dbReference>
<dbReference type="GO" id="GO:0005777">
    <property type="term" value="C:peroxisome"/>
    <property type="evidence" value="ECO:0007669"/>
    <property type="project" value="TreeGrafter"/>
</dbReference>
<dbReference type="InterPro" id="IPR012000">
    <property type="entry name" value="Thiamin_PyroP_enz_cen_dom"/>
</dbReference>
<dbReference type="GO" id="GO:0001561">
    <property type="term" value="P:fatty acid alpha-oxidation"/>
    <property type="evidence" value="ECO:0007669"/>
    <property type="project" value="TreeGrafter"/>
</dbReference>
<dbReference type="GO" id="GO:0030976">
    <property type="term" value="F:thiamine pyrophosphate binding"/>
    <property type="evidence" value="ECO:0007669"/>
    <property type="project" value="InterPro"/>
</dbReference>
<evidence type="ECO:0000256" key="1">
    <source>
        <dbReference type="ARBA" id="ARBA00001964"/>
    </source>
</evidence>
<dbReference type="GO" id="GO:0000287">
    <property type="term" value="F:magnesium ion binding"/>
    <property type="evidence" value="ECO:0007669"/>
    <property type="project" value="InterPro"/>
</dbReference>
<evidence type="ECO:0000259" key="15">
    <source>
        <dbReference type="Pfam" id="PF02776"/>
    </source>
</evidence>
<sequence length="665" mass="71859">MWYLANSEQFLPLSLAYLQRLLCLRIETIMLSTMRAVRAASSIQKCIRLSSTASTLIRTRGAVHLQAKAVQITQRRDHGVIARQKRKPRPPGSEAMSEVDGASIVASSLKAHGVEYIFGVVGIPIIEIGMAAQAHGIKYVGCRNEQAAAYAAQAMGYLTGKPAVCLCVSGPGVLHTVGGLANAKVNNWPMILIGGASDADQDGRGAFQEYPTLDSIRPHVKYASRPATLEAIPSHIEKAYRTALYGKAGPTYVEIPGQLVTETIEEEYVPLVSTVPSARPVSVPPATIVTQAAELLKSAKKPLVIFGKGAAWSERGPTLLSQFITATGLPFLATPGGKGVVPDDHPLSVASARSTALKEADVILLAGARLNWMLHFGLPPRFSEDIKIIQIDINPEEFHQNSTSEVALLGDVGETAHVLRNALSGWKFPPNSPWLTTLTEKANKNRATVEKMVADHSLPLNYYAAYGAIRDFVTQNDVLVINEGANTMDIGRTMMPSVLPRRRLDAGTFGTMGVGVGYALAAGLFVRDFAKKTKVLCVEGDSAIGFSAMELETAIRYKLPVVFVVINNGGIYRGLTPEDWKDVEGDPCLNLPVLSLTPEARYDKMCEAFGGRGYFVRSVDEIRAALTDAYSNLATGGPALINVIIANDSERKQQEHDWLTRKSKL</sequence>
<evidence type="ECO:0000256" key="9">
    <source>
        <dbReference type="ARBA" id="ARBA00044518"/>
    </source>
</evidence>
<evidence type="ECO:0000259" key="14">
    <source>
        <dbReference type="Pfam" id="PF02775"/>
    </source>
</evidence>
<evidence type="ECO:0000256" key="8">
    <source>
        <dbReference type="ARBA" id="ARBA00044454"/>
    </source>
</evidence>
<evidence type="ECO:0000256" key="4">
    <source>
        <dbReference type="ARBA" id="ARBA00022842"/>
    </source>
</evidence>
<dbReference type="EC" id="4.1.2.63" evidence="9"/>
<dbReference type="Gene3D" id="3.40.50.1220">
    <property type="entry name" value="TPP-binding domain"/>
    <property type="match status" value="1"/>
</dbReference>
<keyword evidence="6" id="KW-0456">Lyase</keyword>
<feature type="domain" description="Thiamine pyrophosphate enzyme TPP-binding" evidence="14">
    <location>
        <begin position="490"/>
        <end position="643"/>
    </location>
</feature>